<name>A0A8J7AGG9_9CYAN</name>
<sequence>MLALSIEILLFYLNALSPSVSAGLAPRLERLVASASVAGCPTAMAATNQAVTYSKNLDLTVGLYLEGDSGVDVVLTPAGAIAAVNTQNGGRLYSIDPATGSVFNPVSLAGKIQDIAYSSALDQLAIALENTVLRIDASSGETLATLPYEQASRVAISSAGQIAVLVGKTVTLHDPSGTRLFSKTLDATQVTDIEVSACGGDRVYVTSFRNSTFTDLGGQRQPVQIAKLAAFDFSGEQDWTLFGDRAETIQQNVADTRLLRVSQEPDGYLYIAGESAGTATIFRWRGQPMTAEEQQGQTAPFVTRTDDHTRLHNSGAAHITYFARVDPGSGSLVQSQLVMPRNSKGKANAMRLGDIAASPSGTVYLGSRAMASILNRSELTINGDPVPGYVGGDPAWLAVGSSFRSRRFWTVLAAGDDGTQGTVVGVDAGFGYAAALANLETGQAPTTQGPESGRVYLGLIPD</sequence>
<evidence type="ECO:0000313" key="2">
    <source>
        <dbReference type="Proteomes" id="UP000636505"/>
    </source>
</evidence>
<organism evidence="1 2">
    <name type="scientific">Vasconcelosia minhoensis LEGE 07310</name>
    <dbReference type="NCBI Taxonomy" id="915328"/>
    <lineage>
        <taxon>Bacteria</taxon>
        <taxon>Bacillati</taxon>
        <taxon>Cyanobacteriota</taxon>
        <taxon>Cyanophyceae</taxon>
        <taxon>Nodosilineales</taxon>
        <taxon>Cymatolegaceae</taxon>
        <taxon>Vasconcelosia</taxon>
        <taxon>Vasconcelosia minhoensis</taxon>
    </lineage>
</organism>
<reference evidence="1" key="1">
    <citation type="submission" date="2020-10" db="EMBL/GenBank/DDBJ databases">
        <authorList>
            <person name="Castelo-Branco R."/>
            <person name="Eusebio N."/>
            <person name="Adriana R."/>
            <person name="Vieira A."/>
            <person name="Brugerolle De Fraissinette N."/>
            <person name="Rezende De Castro R."/>
            <person name="Schneider M.P."/>
            <person name="Vasconcelos V."/>
            <person name="Leao P.N."/>
        </authorList>
    </citation>
    <scope>NUCLEOTIDE SEQUENCE</scope>
    <source>
        <strain evidence="1">LEGE 07310</strain>
    </source>
</reference>
<accession>A0A8J7AGG9</accession>
<keyword evidence="2" id="KW-1185">Reference proteome</keyword>
<comment type="caution">
    <text evidence="1">The sequence shown here is derived from an EMBL/GenBank/DDBJ whole genome shotgun (WGS) entry which is preliminary data.</text>
</comment>
<proteinExistence type="predicted"/>
<protein>
    <submittedName>
        <fullName evidence="1">Uncharacterized protein</fullName>
    </submittedName>
</protein>
<dbReference type="EMBL" id="JADEXG010000038">
    <property type="protein sequence ID" value="MBE9078716.1"/>
    <property type="molecule type" value="Genomic_DNA"/>
</dbReference>
<dbReference type="SUPFAM" id="SSF75011">
    <property type="entry name" value="3-carboxy-cis,cis-mucoante lactonizing enzyme"/>
    <property type="match status" value="1"/>
</dbReference>
<dbReference type="PANTHER" id="PTHR47197">
    <property type="entry name" value="PROTEIN NIRF"/>
    <property type="match status" value="1"/>
</dbReference>
<dbReference type="AlphaFoldDB" id="A0A8J7AGG9"/>
<gene>
    <name evidence="1" type="ORF">IQ241_15670</name>
</gene>
<dbReference type="Proteomes" id="UP000636505">
    <property type="component" value="Unassembled WGS sequence"/>
</dbReference>
<evidence type="ECO:0000313" key="1">
    <source>
        <dbReference type="EMBL" id="MBE9078716.1"/>
    </source>
</evidence>
<dbReference type="PANTHER" id="PTHR47197:SF3">
    <property type="entry name" value="DIHYDRO-HEME D1 DEHYDROGENASE"/>
    <property type="match status" value="1"/>
</dbReference>
<dbReference type="InterPro" id="IPR051200">
    <property type="entry name" value="Host-pathogen_enzymatic-act"/>
</dbReference>
<dbReference type="Gene3D" id="2.130.10.10">
    <property type="entry name" value="YVTN repeat-like/Quinoprotein amine dehydrogenase"/>
    <property type="match status" value="1"/>
</dbReference>
<dbReference type="InterPro" id="IPR015943">
    <property type="entry name" value="WD40/YVTN_repeat-like_dom_sf"/>
</dbReference>
<dbReference type="RefSeq" id="WP_193908844.1">
    <property type="nucleotide sequence ID" value="NZ_JADEXG010000038.1"/>
</dbReference>